<keyword evidence="5 8" id="KW-0812">Transmembrane</keyword>
<dbReference type="RefSeq" id="WP_091013370.1">
    <property type="nucleotide sequence ID" value="NZ_CP041745.1"/>
</dbReference>
<evidence type="ECO:0000256" key="1">
    <source>
        <dbReference type="ARBA" id="ARBA00004429"/>
    </source>
</evidence>
<evidence type="ECO:0000256" key="6">
    <source>
        <dbReference type="ARBA" id="ARBA00022989"/>
    </source>
</evidence>
<evidence type="ECO:0000256" key="7">
    <source>
        <dbReference type="ARBA" id="ARBA00023136"/>
    </source>
</evidence>
<dbReference type="InterPro" id="IPR010065">
    <property type="entry name" value="AA_ABC_transptr_permease_3TM"/>
</dbReference>
<dbReference type="PANTHER" id="PTHR30614">
    <property type="entry name" value="MEMBRANE COMPONENT OF AMINO ACID ABC TRANSPORTER"/>
    <property type="match status" value="1"/>
</dbReference>
<dbReference type="AlphaFoldDB" id="A0A1I3MY16"/>
<dbReference type="SUPFAM" id="SSF161098">
    <property type="entry name" value="MetI-like"/>
    <property type="match status" value="1"/>
</dbReference>
<sequence length="252" mass="26745">MQWSLFATNLPYLLVGAFPDGPLGGAALTLVLAATSAFASALLGLVGGIALALAGRVLRIPLLAVIGFFRAIPVLMLIFWTYFLLPVVFHVDVPGLAAVVCALSLIGGAYLAHSVHAGILAVGEGQWQAALSLGFTRVEALRYVLLPQAIRIMAPSFVNQWVSLVKDTSLAYIVGVGELSFVATQVSNRLMVYPAQIFLFVGLIYLVMCTALDRFAMYWLTRPTRVAASGVRIAGGDILPERAADARDGTPG</sequence>
<dbReference type="GO" id="GO:0022857">
    <property type="term" value="F:transmembrane transporter activity"/>
    <property type="evidence" value="ECO:0007669"/>
    <property type="project" value="InterPro"/>
</dbReference>
<name>A0A1I3MY16_9BURK</name>
<keyword evidence="6 8" id="KW-1133">Transmembrane helix</keyword>
<dbReference type="Gene3D" id="1.10.3720.10">
    <property type="entry name" value="MetI-like"/>
    <property type="match status" value="1"/>
</dbReference>
<evidence type="ECO:0000259" key="9">
    <source>
        <dbReference type="PROSITE" id="PS50928"/>
    </source>
</evidence>
<reference evidence="10 11" key="1">
    <citation type="submission" date="2016-10" db="EMBL/GenBank/DDBJ databases">
        <authorList>
            <person name="de Groot N.N."/>
        </authorList>
    </citation>
    <scope>NUCLEOTIDE SEQUENCE [LARGE SCALE GENOMIC DNA]</scope>
    <source>
        <strain evidence="10 11">LMG 23650</strain>
    </source>
</reference>
<accession>A0A1I3MY16</accession>
<keyword evidence="3 8" id="KW-0813">Transport</keyword>
<dbReference type="CDD" id="cd06261">
    <property type="entry name" value="TM_PBP2"/>
    <property type="match status" value="1"/>
</dbReference>
<dbReference type="Proteomes" id="UP000199548">
    <property type="component" value="Unassembled WGS sequence"/>
</dbReference>
<comment type="similarity">
    <text evidence="2">Belongs to the binding-protein-dependent transport system permease family. HisMQ subfamily.</text>
</comment>
<dbReference type="PROSITE" id="PS50928">
    <property type="entry name" value="ABC_TM1"/>
    <property type="match status" value="1"/>
</dbReference>
<protein>
    <submittedName>
        <fullName evidence="10">Amino acid ABC transporter membrane protein 2, PAAT family</fullName>
    </submittedName>
</protein>
<evidence type="ECO:0000256" key="8">
    <source>
        <dbReference type="RuleBase" id="RU363032"/>
    </source>
</evidence>
<evidence type="ECO:0000256" key="2">
    <source>
        <dbReference type="ARBA" id="ARBA00010072"/>
    </source>
</evidence>
<keyword evidence="11" id="KW-1185">Reference proteome</keyword>
<dbReference type="OrthoDB" id="9809799at2"/>
<dbReference type="Pfam" id="PF00528">
    <property type="entry name" value="BPD_transp_1"/>
    <property type="match status" value="1"/>
</dbReference>
<dbReference type="InterPro" id="IPR035906">
    <property type="entry name" value="MetI-like_sf"/>
</dbReference>
<evidence type="ECO:0000256" key="3">
    <source>
        <dbReference type="ARBA" id="ARBA00022448"/>
    </source>
</evidence>
<feature type="transmembrane region" description="Helical" evidence="8">
    <location>
        <begin position="95"/>
        <end position="112"/>
    </location>
</feature>
<dbReference type="PANTHER" id="PTHR30614:SF21">
    <property type="entry name" value="AMINO ACID ABC TRANSPORTER PERMEASE"/>
    <property type="match status" value="1"/>
</dbReference>
<gene>
    <name evidence="10" type="ORF">SAMN05192543_105148</name>
</gene>
<evidence type="ECO:0000256" key="5">
    <source>
        <dbReference type="ARBA" id="ARBA00022692"/>
    </source>
</evidence>
<dbReference type="GO" id="GO:0043190">
    <property type="term" value="C:ATP-binding cassette (ABC) transporter complex"/>
    <property type="evidence" value="ECO:0007669"/>
    <property type="project" value="InterPro"/>
</dbReference>
<organism evidence="10 11">
    <name type="scientific">Paraburkholderia megapolitana</name>
    <dbReference type="NCBI Taxonomy" id="420953"/>
    <lineage>
        <taxon>Bacteria</taxon>
        <taxon>Pseudomonadati</taxon>
        <taxon>Pseudomonadota</taxon>
        <taxon>Betaproteobacteria</taxon>
        <taxon>Burkholderiales</taxon>
        <taxon>Burkholderiaceae</taxon>
        <taxon>Paraburkholderia</taxon>
    </lineage>
</organism>
<feature type="transmembrane region" description="Helical" evidence="8">
    <location>
        <begin position="60"/>
        <end position="83"/>
    </location>
</feature>
<evidence type="ECO:0000256" key="4">
    <source>
        <dbReference type="ARBA" id="ARBA00022475"/>
    </source>
</evidence>
<dbReference type="STRING" id="420953.SAMN05192543_105148"/>
<dbReference type="InterPro" id="IPR000515">
    <property type="entry name" value="MetI-like"/>
</dbReference>
<comment type="subcellular location">
    <subcellularLocation>
        <location evidence="1">Cell inner membrane</location>
        <topology evidence="1">Multi-pass membrane protein</topology>
    </subcellularLocation>
    <subcellularLocation>
        <location evidence="8">Cell membrane</location>
        <topology evidence="8">Multi-pass membrane protein</topology>
    </subcellularLocation>
</comment>
<dbReference type="NCBIfam" id="TIGR01726">
    <property type="entry name" value="HEQRo_perm_3TM"/>
    <property type="match status" value="1"/>
</dbReference>
<dbReference type="GO" id="GO:0006865">
    <property type="term" value="P:amino acid transport"/>
    <property type="evidence" value="ECO:0007669"/>
    <property type="project" value="TreeGrafter"/>
</dbReference>
<feature type="transmembrane region" description="Helical" evidence="8">
    <location>
        <begin position="193"/>
        <end position="212"/>
    </location>
</feature>
<feature type="domain" description="ABC transmembrane type-1" evidence="9">
    <location>
        <begin position="26"/>
        <end position="216"/>
    </location>
</feature>
<dbReference type="InterPro" id="IPR043429">
    <property type="entry name" value="ArtM/GltK/GlnP/TcyL/YhdX-like"/>
</dbReference>
<evidence type="ECO:0000313" key="10">
    <source>
        <dbReference type="EMBL" id="SFJ01645.1"/>
    </source>
</evidence>
<keyword evidence="4" id="KW-1003">Cell membrane</keyword>
<dbReference type="EMBL" id="FOQU01000005">
    <property type="protein sequence ID" value="SFJ01645.1"/>
    <property type="molecule type" value="Genomic_DNA"/>
</dbReference>
<evidence type="ECO:0000313" key="11">
    <source>
        <dbReference type="Proteomes" id="UP000199548"/>
    </source>
</evidence>
<keyword evidence="7 8" id="KW-0472">Membrane</keyword>
<feature type="transmembrane region" description="Helical" evidence="8">
    <location>
        <begin position="26"/>
        <end position="53"/>
    </location>
</feature>
<proteinExistence type="inferred from homology"/>